<evidence type="ECO:0000256" key="2">
    <source>
        <dbReference type="ARBA" id="ARBA00022679"/>
    </source>
</evidence>
<dbReference type="PANTHER" id="PTHR34136">
    <property type="match status" value="1"/>
</dbReference>
<evidence type="ECO:0000313" key="3">
    <source>
        <dbReference type="EMBL" id="MET3690760.1"/>
    </source>
</evidence>
<dbReference type="EC" id="2.4.1.187" evidence="3"/>
<dbReference type="NCBIfam" id="TIGR00696">
    <property type="entry name" value="wecG_tagA_cpsF"/>
    <property type="match status" value="1"/>
</dbReference>
<dbReference type="Proteomes" id="UP001549145">
    <property type="component" value="Unassembled WGS sequence"/>
</dbReference>
<gene>
    <name evidence="3" type="ORF">ABID43_000279</name>
</gene>
<protein>
    <submittedName>
        <fullName evidence="3">N-acetylglucosaminyldiphosphoundecaprenol N-acetyl-beta-D-mannosaminyltransferase</fullName>
        <ecNumber evidence="3">2.4.1.187</ecNumber>
    </submittedName>
</protein>
<dbReference type="GO" id="GO:0047244">
    <property type="term" value="F:N-acetylglucosaminyldiphosphoundecaprenol N-acetyl-beta-D-mannosaminyltransferase activity"/>
    <property type="evidence" value="ECO:0007669"/>
    <property type="project" value="UniProtKB-EC"/>
</dbReference>
<proteinExistence type="predicted"/>
<name>A0ABV2KYW9_9HYPH</name>
<keyword evidence="2 3" id="KW-0808">Transferase</keyword>
<comment type="caution">
    <text evidence="3">The sequence shown here is derived from an EMBL/GenBank/DDBJ whole genome shotgun (WGS) entry which is preliminary data.</text>
</comment>
<accession>A0ABV2KYW9</accession>
<organism evidence="3 4">
    <name type="scientific">Methylobacterium goesingense</name>
    <dbReference type="NCBI Taxonomy" id="243690"/>
    <lineage>
        <taxon>Bacteria</taxon>
        <taxon>Pseudomonadati</taxon>
        <taxon>Pseudomonadota</taxon>
        <taxon>Alphaproteobacteria</taxon>
        <taxon>Hyphomicrobiales</taxon>
        <taxon>Methylobacteriaceae</taxon>
        <taxon>Methylobacterium</taxon>
    </lineage>
</organism>
<dbReference type="PANTHER" id="PTHR34136:SF1">
    <property type="entry name" value="UDP-N-ACETYL-D-MANNOSAMINURONIC ACID TRANSFERASE"/>
    <property type="match status" value="1"/>
</dbReference>
<evidence type="ECO:0000313" key="4">
    <source>
        <dbReference type="Proteomes" id="UP001549145"/>
    </source>
</evidence>
<reference evidence="3 4" key="1">
    <citation type="submission" date="2024-06" db="EMBL/GenBank/DDBJ databases">
        <title>Genomic Encyclopedia of Type Strains, Phase IV (KMG-IV): sequencing the most valuable type-strain genomes for metagenomic binning, comparative biology and taxonomic classification.</title>
        <authorList>
            <person name="Goeker M."/>
        </authorList>
    </citation>
    <scope>NUCLEOTIDE SEQUENCE [LARGE SCALE GENOMIC DNA]</scope>
    <source>
        <strain evidence="3 4">DSM 21331</strain>
    </source>
</reference>
<dbReference type="RefSeq" id="WP_238279206.1">
    <property type="nucleotide sequence ID" value="NZ_BPQL01000052.1"/>
</dbReference>
<dbReference type="CDD" id="cd06533">
    <property type="entry name" value="Glyco_transf_WecG_TagA"/>
    <property type="match status" value="1"/>
</dbReference>
<dbReference type="EMBL" id="JBEPMM010000001">
    <property type="protein sequence ID" value="MET3690760.1"/>
    <property type="molecule type" value="Genomic_DNA"/>
</dbReference>
<evidence type="ECO:0000256" key="1">
    <source>
        <dbReference type="ARBA" id="ARBA00022676"/>
    </source>
</evidence>
<dbReference type="Pfam" id="PF03808">
    <property type="entry name" value="Glyco_tran_WecG"/>
    <property type="match status" value="1"/>
</dbReference>
<dbReference type="InterPro" id="IPR004629">
    <property type="entry name" value="WecG_TagA_CpsF"/>
</dbReference>
<keyword evidence="4" id="KW-1185">Reference proteome</keyword>
<sequence length="270" mass="28901">MNVRLFDIAFTPGSAADILRFAAAQPATRPRLIVTANLDHVVTLTENAAFRAAYDGAVARTLDGMPLVWLARLRGARSAGRVTGHDLIAAALAPPWPAGQRLYLVCATEAVGRHLTERLVAAGIGREAIATTVPPYGFETDEAYSRALSEAVRAHGTTLLVLGVGAPRSEIWVDRQGAALGAPVVLAVGEAMNVAAGLVPRAPALLQRAGLEWFFRFLHAPRRLFRRYFVRSWRLVGIGIRAFRKGASKPADAAPLGSVGARVRRNPDSC</sequence>
<keyword evidence="1 3" id="KW-0328">Glycosyltransferase</keyword>